<proteinExistence type="predicted"/>
<accession>A0ACB8A6P4</accession>
<comment type="caution">
    <text evidence="1">The sequence shown here is derived from an EMBL/GenBank/DDBJ whole genome shotgun (WGS) entry which is preliminary data.</text>
</comment>
<sequence>MLTVPECALKGWHPGEQAVQKIIHLPERVSIKAIVNKLPEQHRIFHTSRLHFLPVTTLDDQGRPWASILCSLDGTPAFISSPTDTSLHVKAHLWPGDPISDNFVNLGPRQPLASGIGIEVATRRRNKFAGRVSDVTFNGLDISLHLSVDQALGLCPKYINIRVIRPFRDAVPRVLYQNPIMDHEECLPDDVISFIHEADTAYIATSYVAPAKDEETYPSRVGTNHRGGRPGFMRVRPNDRRTIVLPNYGGCTPVFIFTSCSADVKSAGNRMMNSLGNIYITPLAGLVIPSFSTGSVLYVTGEAETKFGEAAQRIMPHANIITTIRITGFTFVENALPLREDPGVTERSPYSPPVRYLANEQPPTVSLGDVILTLMYTRLHSSNLATLTFRSSRTIDVRPTQNCVLDLSDFLRVRSHELIEWEEDESTENDDCIRTWTISELPTKESPHIFSLTMRAINGGLITPILYQIAKNADPNQSGTTVDVSGLNIMARLRGIGGDLPVPEPISACDGGRRLLWIAGGIGLTPFLSLTRHVSGLAKRSYGVWDIVLVLSTREAEIMIQLILEALEPEYSNSKNTRDACFAHTDLTFSIHIFSPSLVNDLPPLPPFVTLITHVGRLDDSGKLFGSVDAKFRECQICGPLPFVQTAMHGLEVAGVDPERVKRERFTY</sequence>
<dbReference type="Proteomes" id="UP000790377">
    <property type="component" value="Unassembled WGS sequence"/>
</dbReference>
<name>A0ACB8A6P4_9AGAM</name>
<keyword evidence="2" id="KW-1185">Reference proteome</keyword>
<gene>
    <name evidence="1" type="ORF">BJ138DRAFT_1115608</name>
</gene>
<dbReference type="EMBL" id="MU267803">
    <property type="protein sequence ID" value="KAH7908707.1"/>
    <property type="molecule type" value="Genomic_DNA"/>
</dbReference>
<reference evidence="1" key="1">
    <citation type="journal article" date="2021" name="New Phytol.">
        <title>Evolutionary innovations through gain and loss of genes in the ectomycorrhizal Boletales.</title>
        <authorList>
            <person name="Wu G."/>
            <person name="Miyauchi S."/>
            <person name="Morin E."/>
            <person name="Kuo A."/>
            <person name="Drula E."/>
            <person name="Varga T."/>
            <person name="Kohler A."/>
            <person name="Feng B."/>
            <person name="Cao Y."/>
            <person name="Lipzen A."/>
            <person name="Daum C."/>
            <person name="Hundley H."/>
            <person name="Pangilinan J."/>
            <person name="Johnson J."/>
            <person name="Barry K."/>
            <person name="LaButti K."/>
            <person name="Ng V."/>
            <person name="Ahrendt S."/>
            <person name="Min B."/>
            <person name="Choi I.G."/>
            <person name="Park H."/>
            <person name="Plett J.M."/>
            <person name="Magnuson J."/>
            <person name="Spatafora J.W."/>
            <person name="Nagy L.G."/>
            <person name="Henrissat B."/>
            <person name="Grigoriev I.V."/>
            <person name="Yang Z.L."/>
            <person name="Xu J."/>
            <person name="Martin F.M."/>
        </authorList>
    </citation>
    <scope>NUCLEOTIDE SEQUENCE</scope>
    <source>
        <strain evidence="1">ATCC 28755</strain>
    </source>
</reference>
<organism evidence="1 2">
    <name type="scientific">Hygrophoropsis aurantiaca</name>
    <dbReference type="NCBI Taxonomy" id="72124"/>
    <lineage>
        <taxon>Eukaryota</taxon>
        <taxon>Fungi</taxon>
        <taxon>Dikarya</taxon>
        <taxon>Basidiomycota</taxon>
        <taxon>Agaricomycotina</taxon>
        <taxon>Agaricomycetes</taxon>
        <taxon>Agaricomycetidae</taxon>
        <taxon>Boletales</taxon>
        <taxon>Coniophorineae</taxon>
        <taxon>Hygrophoropsidaceae</taxon>
        <taxon>Hygrophoropsis</taxon>
    </lineage>
</organism>
<evidence type="ECO:0000313" key="1">
    <source>
        <dbReference type="EMBL" id="KAH7908707.1"/>
    </source>
</evidence>
<evidence type="ECO:0000313" key="2">
    <source>
        <dbReference type="Proteomes" id="UP000790377"/>
    </source>
</evidence>
<protein>
    <submittedName>
        <fullName evidence="1">Uncharacterized protein</fullName>
    </submittedName>
</protein>